<proteinExistence type="predicted"/>
<protein>
    <recommendedName>
        <fullName evidence="1">Glycosyltransferase subfamily 4-like N-terminal domain-containing protein</fullName>
    </recommendedName>
</protein>
<sequence length="139" mass="15552">MAKTCHLITGLGIGGAEIQLYHLVTRINHELFSPVVVSMLEPGPVGEMLSDAGITVYSLGMRKGVCGLFTHLRGAYRLYKIIQKEKPDITILYMYHAILLGRLIGKLAGMYCIIASFRVSPTNNFMEQIKNFALRFTSW</sequence>
<feature type="domain" description="Glycosyltransferase subfamily 4-like N-terminal" evidence="1">
    <location>
        <begin position="35"/>
        <end position="134"/>
    </location>
</feature>
<evidence type="ECO:0000259" key="1">
    <source>
        <dbReference type="Pfam" id="PF13477"/>
    </source>
</evidence>
<dbReference type="InterPro" id="IPR028098">
    <property type="entry name" value="Glyco_trans_4-like_N"/>
</dbReference>
<dbReference type="EMBL" id="BARV01024577">
    <property type="protein sequence ID" value="GAI34761.1"/>
    <property type="molecule type" value="Genomic_DNA"/>
</dbReference>
<accession>X1NX12</accession>
<dbReference type="SUPFAM" id="SSF53756">
    <property type="entry name" value="UDP-Glycosyltransferase/glycogen phosphorylase"/>
    <property type="match status" value="1"/>
</dbReference>
<organism evidence="2">
    <name type="scientific">marine sediment metagenome</name>
    <dbReference type="NCBI Taxonomy" id="412755"/>
    <lineage>
        <taxon>unclassified sequences</taxon>
        <taxon>metagenomes</taxon>
        <taxon>ecological metagenomes</taxon>
    </lineage>
</organism>
<evidence type="ECO:0000313" key="2">
    <source>
        <dbReference type="EMBL" id="GAI34761.1"/>
    </source>
</evidence>
<gene>
    <name evidence="2" type="ORF">S06H3_40090</name>
</gene>
<name>X1NX12_9ZZZZ</name>
<feature type="non-terminal residue" evidence="2">
    <location>
        <position position="139"/>
    </location>
</feature>
<dbReference type="AlphaFoldDB" id="X1NX12"/>
<reference evidence="2" key="1">
    <citation type="journal article" date="2014" name="Front. Microbiol.">
        <title>High frequency of phylogenetically diverse reductive dehalogenase-homologous genes in deep subseafloor sedimentary metagenomes.</title>
        <authorList>
            <person name="Kawai M."/>
            <person name="Futagami T."/>
            <person name="Toyoda A."/>
            <person name="Takaki Y."/>
            <person name="Nishi S."/>
            <person name="Hori S."/>
            <person name="Arai W."/>
            <person name="Tsubouchi T."/>
            <person name="Morono Y."/>
            <person name="Uchiyama I."/>
            <person name="Ito T."/>
            <person name="Fujiyama A."/>
            <person name="Inagaki F."/>
            <person name="Takami H."/>
        </authorList>
    </citation>
    <scope>NUCLEOTIDE SEQUENCE</scope>
    <source>
        <strain evidence="2">Expedition CK06-06</strain>
    </source>
</reference>
<comment type="caution">
    <text evidence="2">The sequence shown here is derived from an EMBL/GenBank/DDBJ whole genome shotgun (WGS) entry which is preliminary data.</text>
</comment>
<dbReference type="Pfam" id="PF13477">
    <property type="entry name" value="Glyco_trans_4_2"/>
    <property type="match status" value="1"/>
</dbReference>